<keyword evidence="3" id="KW-0804">Transcription</keyword>
<organism evidence="7 8">
    <name type="scientific">Streptomyces albidochromogenes</name>
    <dbReference type="NCBI Taxonomy" id="329524"/>
    <lineage>
        <taxon>Bacteria</taxon>
        <taxon>Bacillati</taxon>
        <taxon>Actinomycetota</taxon>
        <taxon>Actinomycetes</taxon>
        <taxon>Kitasatosporales</taxon>
        <taxon>Streptomycetaceae</taxon>
        <taxon>Streptomyces</taxon>
    </lineage>
</organism>
<dbReference type="PRINTS" id="PR00455">
    <property type="entry name" value="HTHTETR"/>
</dbReference>
<feature type="domain" description="HTH tetR-type" evidence="6">
    <location>
        <begin position="29"/>
        <end position="89"/>
    </location>
</feature>
<protein>
    <submittedName>
        <fullName evidence="7">TetR/AcrR family transcriptional regulator</fullName>
    </submittedName>
</protein>
<gene>
    <name evidence="7" type="ORF">ACFWJN_22645</name>
</gene>
<sequence length="212" mass="23779">MAGMAADTPHPLADAAPPRRPGLRERKKLKTRIAIRTATYRLIAEQGYEATTVEQIAEAAEVSPSTVFRYFPAKEDIVITDEYDSLMESALRARPADEPLVESLRVVVTQALRHSLTHEPEEMLTRSQLLTEVPAVRARMMESISVTGRMLCEVVAERTGRRADDLEVRVVSMGFVAALMETTVYWAERGRQDDLIALVDRTLDTLDHGFRL</sequence>
<accession>A0ABW6FT64</accession>
<dbReference type="PROSITE" id="PS50977">
    <property type="entry name" value="HTH_TETR_2"/>
    <property type="match status" value="1"/>
</dbReference>
<evidence type="ECO:0000313" key="8">
    <source>
        <dbReference type="Proteomes" id="UP001598448"/>
    </source>
</evidence>
<comment type="caution">
    <text evidence="7">The sequence shown here is derived from an EMBL/GenBank/DDBJ whole genome shotgun (WGS) entry which is preliminary data.</text>
</comment>
<evidence type="ECO:0000256" key="5">
    <source>
        <dbReference type="SAM" id="MobiDB-lite"/>
    </source>
</evidence>
<dbReference type="InterPro" id="IPR041347">
    <property type="entry name" value="MftR_C"/>
</dbReference>
<dbReference type="InterPro" id="IPR001647">
    <property type="entry name" value="HTH_TetR"/>
</dbReference>
<dbReference type="PANTHER" id="PTHR30055">
    <property type="entry name" value="HTH-TYPE TRANSCRIPTIONAL REGULATOR RUTR"/>
    <property type="match status" value="1"/>
</dbReference>
<dbReference type="PANTHER" id="PTHR30055:SF234">
    <property type="entry name" value="HTH-TYPE TRANSCRIPTIONAL REGULATOR BETI"/>
    <property type="match status" value="1"/>
</dbReference>
<dbReference type="InterPro" id="IPR009057">
    <property type="entry name" value="Homeodomain-like_sf"/>
</dbReference>
<evidence type="ECO:0000256" key="4">
    <source>
        <dbReference type="PROSITE-ProRule" id="PRU00335"/>
    </source>
</evidence>
<dbReference type="Gene3D" id="1.10.357.10">
    <property type="entry name" value="Tetracycline Repressor, domain 2"/>
    <property type="match status" value="1"/>
</dbReference>
<evidence type="ECO:0000313" key="7">
    <source>
        <dbReference type="EMBL" id="MFD5101743.1"/>
    </source>
</evidence>
<keyword evidence="8" id="KW-1185">Reference proteome</keyword>
<evidence type="ECO:0000256" key="1">
    <source>
        <dbReference type="ARBA" id="ARBA00023015"/>
    </source>
</evidence>
<dbReference type="Pfam" id="PF00440">
    <property type="entry name" value="TetR_N"/>
    <property type="match status" value="1"/>
</dbReference>
<keyword evidence="1" id="KW-0805">Transcription regulation</keyword>
<dbReference type="EMBL" id="JBHXIJ010000183">
    <property type="protein sequence ID" value="MFD5101743.1"/>
    <property type="molecule type" value="Genomic_DNA"/>
</dbReference>
<reference evidence="7 8" key="1">
    <citation type="submission" date="2024-09" db="EMBL/GenBank/DDBJ databases">
        <title>The Natural Products Discovery Center: Release of the First 8490 Sequenced Strains for Exploring Actinobacteria Biosynthetic Diversity.</title>
        <authorList>
            <person name="Kalkreuter E."/>
            <person name="Kautsar S.A."/>
            <person name="Yang D."/>
            <person name="Bader C.D."/>
            <person name="Teijaro C.N."/>
            <person name="Fluegel L."/>
            <person name="Davis C.M."/>
            <person name="Simpson J.R."/>
            <person name="Lauterbach L."/>
            <person name="Steele A.D."/>
            <person name="Gui C."/>
            <person name="Meng S."/>
            <person name="Li G."/>
            <person name="Viehrig K."/>
            <person name="Ye F."/>
            <person name="Su P."/>
            <person name="Kiefer A.F."/>
            <person name="Nichols A."/>
            <person name="Cepeda A.J."/>
            <person name="Yan W."/>
            <person name="Fan B."/>
            <person name="Jiang Y."/>
            <person name="Adhikari A."/>
            <person name="Zheng C.-J."/>
            <person name="Schuster L."/>
            <person name="Cowan T.M."/>
            <person name="Smanski M.J."/>
            <person name="Chevrette M.G."/>
            <person name="De Carvalho L.P.S."/>
            <person name="Shen B."/>
        </authorList>
    </citation>
    <scope>NUCLEOTIDE SEQUENCE [LARGE SCALE GENOMIC DNA]</scope>
    <source>
        <strain evidence="7 8">NPDC058348</strain>
    </source>
</reference>
<evidence type="ECO:0000259" key="6">
    <source>
        <dbReference type="PROSITE" id="PS50977"/>
    </source>
</evidence>
<name>A0ABW6FT64_9ACTN</name>
<dbReference type="RefSeq" id="WP_386717576.1">
    <property type="nucleotide sequence ID" value="NZ_JBHXIJ010000183.1"/>
</dbReference>
<proteinExistence type="predicted"/>
<dbReference type="InterPro" id="IPR050109">
    <property type="entry name" value="HTH-type_TetR-like_transc_reg"/>
</dbReference>
<dbReference type="SUPFAM" id="SSF46689">
    <property type="entry name" value="Homeodomain-like"/>
    <property type="match status" value="1"/>
</dbReference>
<dbReference type="Pfam" id="PF17754">
    <property type="entry name" value="TetR_C_14"/>
    <property type="match status" value="1"/>
</dbReference>
<keyword evidence="2 4" id="KW-0238">DNA-binding</keyword>
<dbReference type="Proteomes" id="UP001598448">
    <property type="component" value="Unassembled WGS sequence"/>
</dbReference>
<feature type="region of interest" description="Disordered" evidence="5">
    <location>
        <begin position="1"/>
        <end position="26"/>
    </location>
</feature>
<evidence type="ECO:0000256" key="3">
    <source>
        <dbReference type="ARBA" id="ARBA00023163"/>
    </source>
</evidence>
<evidence type="ECO:0000256" key="2">
    <source>
        <dbReference type="ARBA" id="ARBA00023125"/>
    </source>
</evidence>
<dbReference type="Gene3D" id="1.10.10.60">
    <property type="entry name" value="Homeodomain-like"/>
    <property type="match status" value="1"/>
</dbReference>
<feature type="DNA-binding region" description="H-T-H motif" evidence="4">
    <location>
        <begin position="52"/>
        <end position="71"/>
    </location>
</feature>